<dbReference type="AlphaFoldDB" id="A0A1V6TE74"/>
<reference evidence="6" key="1">
    <citation type="journal article" date="2017" name="Nat. Microbiol.">
        <title>Global analysis of biosynthetic gene clusters reveals vast potential of secondary metabolite production in Penicillium species.</title>
        <authorList>
            <person name="Nielsen J.C."/>
            <person name="Grijseels S."/>
            <person name="Prigent S."/>
            <person name="Ji B."/>
            <person name="Dainat J."/>
            <person name="Nielsen K.F."/>
            <person name="Frisvad J.C."/>
            <person name="Workman M."/>
            <person name="Nielsen J."/>
        </authorList>
    </citation>
    <scope>NUCLEOTIDE SEQUENCE [LARGE SCALE GENOMIC DNA]</scope>
    <source>
        <strain evidence="6">IBT 24891</strain>
    </source>
</reference>
<dbReference type="GO" id="GO:0016846">
    <property type="term" value="F:carbon-sulfur lyase activity"/>
    <property type="evidence" value="ECO:0007669"/>
    <property type="project" value="InterPro"/>
</dbReference>
<proteinExistence type="inferred from homology"/>
<keyword evidence="3" id="KW-0862">Zinc</keyword>
<protein>
    <recommendedName>
        <fullName evidence="4">CENP-V/GFA domain-containing protein</fullName>
    </recommendedName>
</protein>
<comment type="similarity">
    <text evidence="1">Belongs to the Gfa family.</text>
</comment>
<dbReference type="SUPFAM" id="SSF51316">
    <property type="entry name" value="Mss4-like"/>
    <property type="match status" value="1"/>
</dbReference>
<dbReference type="Gene3D" id="3.90.1590.10">
    <property type="entry name" value="glutathione-dependent formaldehyde- activating enzyme (gfa)"/>
    <property type="match status" value="1"/>
</dbReference>
<comment type="caution">
    <text evidence="5">The sequence shown here is derived from an EMBL/GenBank/DDBJ whole genome shotgun (WGS) entry which is preliminary data.</text>
</comment>
<evidence type="ECO:0000256" key="3">
    <source>
        <dbReference type="ARBA" id="ARBA00022833"/>
    </source>
</evidence>
<dbReference type="Pfam" id="PF04828">
    <property type="entry name" value="GFA"/>
    <property type="match status" value="1"/>
</dbReference>
<sequence length="143" mass="16098">MDCRKISGGCLCQSIRYEIIFDNNAPWPPPSATCRKWTATETSSLLTQFIVIKPTQIVPALSSFQTYTEYSSSPRRHRGFCSRCGSSLIWRSEDITDTLDLYLGTIDEKWLVGERVEGSERNTSYGIQFERIGGVGEELCTPS</sequence>
<evidence type="ECO:0000259" key="4">
    <source>
        <dbReference type="Pfam" id="PF04828"/>
    </source>
</evidence>
<dbReference type="GO" id="GO:0046872">
    <property type="term" value="F:metal ion binding"/>
    <property type="evidence" value="ECO:0007669"/>
    <property type="project" value="UniProtKB-KW"/>
</dbReference>
<dbReference type="STRING" id="303698.A0A1V6TE74"/>
<evidence type="ECO:0000256" key="2">
    <source>
        <dbReference type="ARBA" id="ARBA00022723"/>
    </source>
</evidence>
<dbReference type="InterPro" id="IPR006913">
    <property type="entry name" value="CENP-V/GFA"/>
</dbReference>
<dbReference type="InterPro" id="IPR011057">
    <property type="entry name" value="Mss4-like_sf"/>
</dbReference>
<dbReference type="EMBL" id="MLKD01000007">
    <property type="protein sequence ID" value="OQE24675.1"/>
    <property type="molecule type" value="Genomic_DNA"/>
</dbReference>
<dbReference type="OrthoDB" id="6329284at2759"/>
<keyword evidence="6" id="KW-1185">Reference proteome</keyword>
<evidence type="ECO:0000313" key="5">
    <source>
        <dbReference type="EMBL" id="OQE24675.1"/>
    </source>
</evidence>
<dbReference type="Proteomes" id="UP000191285">
    <property type="component" value="Unassembled WGS sequence"/>
</dbReference>
<evidence type="ECO:0000256" key="1">
    <source>
        <dbReference type="ARBA" id="ARBA00005495"/>
    </source>
</evidence>
<feature type="domain" description="CENP-V/GFA" evidence="4">
    <location>
        <begin position="6"/>
        <end position="109"/>
    </location>
</feature>
<gene>
    <name evidence="5" type="ORF">PENSTE_c007G03260</name>
</gene>
<keyword evidence="2" id="KW-0479">Metal-binding</keyword>
<evidence type="ECO:0000313" key="6">
    <source>
        <dbReference type="Proteomes" id="UP000191285"/>
    </source>
</evidence>
<name>A0A1V6TE74_9EURO</name>
<organism evidence="5 6">
    <name type="scientific">Penicillium steckii</name>
    <dbReference type="NCBI Taxonomy" id="303698"/>
    <lineage>
        <taxon>Eukaryota</taxon>
        <taxon>Fungi</taxon>
        <taxon>Dikarya</taxon>
        <taxon>Ascomycota</taxon>
        <taxon>Pezizomycotina</taxon>
        <taxon>Eurotiomycetes</taxon>
        <taxon>Eurotiomycetidae</taxon>
        <taxon>Eurotiales</taxon>
        <taxon>Aspergillaceae</taxon>
        <taxon>Penicillium</taxon>
    </lineage>
</organism>
<accession>A0A1V6TE74</accession>